<dbReference type="EMBL" id="CM007383">
    <property type="protein sequence ID" value="ONK76140.1"/>
    <property type="molecule type" value="Genomic_DNA"/>
</dbReference>
<feature type="region of interest" description="SAW" evidence="3">
    <location>
        <begin position="290"/>
        <end position="365"/>
    </location>
</feature>
<keyword evidence="1" id="KW-0805">Transcription regulation</keyword>
<keyword evidence="5" id="KW-1185">Reference proteome</keyword>
<proteinExistence type="inferred from homology"/>
<dbReference type="InterPro" id="IPR005202">
    <property type="entry name" value="TF_GRAS"/>
</dbReference>
<reference evidence="5" key="1">
    <citation type="journal article" date="2017" name="Nat. Commun.">
        <title>The asparagus genome sheds light on the origin and evolution of a young Y chromosome.</title>
        <authorList>
            <person name="Harkess A."/>
            <person name="Zhou J."/>
            <person name="Xu C."/>
            <person name="Bowers J.E."/>
            <person name="Van der Hulst R."/>
            <person name="Ayyampalayam S."/>
            <person name="Mercati F."/>
            <person name="Riccardi P."/>
            <person name="McKain M.R."/>
            <person name="Kakrana A."/>
            <person name="Tang H."/>
            <person name="Ray J."/>
            <person name="Groenendijk J."/>
            <person name="Arikit S."/>
            <person name="Mathioni S.M."/>
            <person name="Nakano M."/>
            <person name="Shan H."/>
            <person name="Telgmann-Rauber A."/>
            <person name="Kanno A."/>
            <person name="Yue Z."/>
            <person name="Chen H."/>
            <person name="Li W."/>
            <person name="Chen Y."/>
            <person name="Xu X."/>
            <person name="Zhang Y."/>
            <person name="Luo S."/>
            <person name="Chen H."/>
            <person name="Gao J."/>
            <person name="Mao Z."/>
            <person name="Pires J.C."/>
            <person name="Luo M."/>
            <person name="Kudrna D."/>
            <person name="Wing R.A."/>
            <person name="Meyers B.C."/>
            <person name="Yi K."/>
            <person name="Kong H."/>
            <person name="Lavrijsen P."/>
            <person name="Sunseri F."/>
            <person name="Falavigna A."/>
            <person name="Ye Y."/>
            <person name="Leebens-Mack J.H."/>
            <person name="Chen G."/>
        </authorList>
    </citation>
    <scope>NUCLEOTIDE SEQUENCE [LARGE SCALE GENOMIC DNA]</scope>
    <source>
        <strain evidence="5">cv. DH0086</strain>
    </source>
</reference>
<evidence type="ECO:0000313" key="5">
    <source>
        <dbReference type="Proteomes" id="UP000243459"/>
    </source>
</evidence>
<name>A0A5P1FHT0_ASPOF</name>
<feature type="short sequence motif" description="VHIID" evidence="3">
    <location>
        <begin position="102"/>
        <end position="106"/>
    </location>
</feature>
<dbReference type="PROSITE" id="PS50985">
    <property type="entry name" value="GRAS"/>
    <property type="match status" value="1"/>
</dbReference>
<evidence type="ECO:0000313" key="4">
    <source>
        <dbReference type="EMBL" id="ONK76140.1"/>
    </source>
</evidence>
<keyword evidence="2" id="KW-0804">Transcription</keyword>
<sequence>MDPHFPSFVLPDPTFSDPFHRDPTLDAVGGLPFRYPTSPPRIRRARGKTKESTVSTSWSFDFSPEDFTLCYKALNDACPYSKFAHLTANQAILEATEASDRVHIIDFGIVQGVQWAALLQALATRSAGKPSKIRISGIPAPALGGSPASSLAATAIRLKDFAVLLDLDFEFEPILTPVHKLTESTFRIEQDEAVAVNFMLQLYNYLDESPELIDRVLRIAKSLNPSVVTLGEYEAGAPEPRSAFVNRFSTALEYYSAVFESLEPAMERESSDPRSVERCSSGIGFLKRLAAEEGRQRMEERENWTALMEGCGFESLPLSHYAVSQANLLLWNYHYSPKYSLLDSVTGFLSLSWEERPLLTVSSWR</sequence>
<protein>
    <submittedName>
        <fullName evidence="4">Uncharacterized protein</fullName>
    </submittedName>
</protein>
<dbReference type="AlphaFoldDB" id="A0A5P1FHT0"/>
<dbReference type="OMA" id="MAAYMCA"/>
<evidence type="ECO:0000256" key="1">
    <source>
        <dbReference type="ARBA" id="ARBA00023015"/>
    </source>
</evidence>
<organism evidence="4 5">
    <name type="scientific">Asparagus officinalis</name>
    <name type="common">Garden asparagus</name>
    <dbReference type="NCBI Taxonomy" id="4686"/>
    <lineage>
        <taxon>Eukaryota</taxon>
        <taxon>Viridiplantae</taxon>
        <taxon>Streptophyta</taxon>
        <taxon>Embryophyta</taxon>
        <taxon>Tracheophyta</taxon>
        <taxon>Spermatophyta</taxon>
        <taxon>Magnoliopsida</taxon>
        <taxon>Liliopsida</taxon>
        <taxon>Asparagales</taxon>
        <taxon>Asparagaceae</taxon>
        <taxon>Asparagoideae</taxon>
        <taxon>Asparagus</taxon>
    </lineage>
</organism>
<dbReference type="Gramene" id="ONK76140">
    <property type="protein sequence ID" value="ONK76140"/>
    <property type="gene ID" value="A4U43_C03F24370"/>
</dbReference>
<dbReference type="PANTHER" id="PTHR31636">
    <property type="entry name" value="OSJNBA0084A10.13 PROTEIN-RELATED"/>
    <property type="match status" value="1"/>
</dbReference>
<dbReference type="Pfam" id="PF03514">
    <property type="entry name" value="GRAS"/>
    <property type="match status" value="1"/>
</dbReference>
<evidence type="ECO:0000256" key="2">
    <source>
        <dbReference type="ARBA" id="ARBA00023163"/>
    </source>
</evidence>
<accession>A0A5P1FHT0</accession>
<comment type="caution">
    <text evidence="3">Lacks conserved residue(s) required for the propagation of feature annotation.</text>
</comment>
<feature type="region of interest" description="Leucine repeat II (LRII)" evidence="3">
    <location>
        <begin position="153"/>
        <end position="185"/>
    </location>
</feature>
<evidence type="ECO:0000256" key="3">
    <source>
        <dbReference type="PROSITE-ProRule" id="PRU01191"/>
    </source>
</evidence>
<gene>
    <name evidence="4" type="ORF">A4U43_C03F24370</name>
</gene>
<dbReference type="Proteomes" id="UP000243459">
    <property type="component" value="Chromosome 3"/>
</dbReference>
<comment type="similarity">
    <text evidence="3">Belongs to the GRAS family.</text>
</comment>